<proteinExistence type="predicted"/>
<reference evidence="1 2" key="1">
    <citation type="submission" date="2019-11" db="EMBL/GenBank/DDBJ databases">
        <title>Whole genome sequence of Oryza granulata.</title>
        <authorList>
            <person name="Li W."/>
        </authorList>
    </citation>
    <scope>NUCLEOTIDE SEQUENCE [LARGE SCALE GENOMIC DNA]</scope>
    <source>
        <strain evidence="2">cv. Menghai</strain>
        <tissue evidence="1">Leaf</tissue>
    </source>
</reference>
<comment type="caution">
    <text evidence="1">The sequence shown here is derived from an EMBL/GenBank/DDBJ whole genome shotgun (WGS) entry which is preliminary data.</text>
</comment>
<keyword evidence="2" id="KW-1185">Reference proteome</keyword>
<dbReference type="Proteomes" id="UP000479710">
    <property type="component" value="Unassembled WGS sequence"/>
</dbReference>
<gene>
    <name evidence="1" type="ORF">E2562_010454</name>
</gene>
<dbReference type="EMBL" id="SPHZ02000001">
    <property type="protein sequence ID" value="KAF0932574.1"/>
    <property type="molecule type" value="Genomic_DNA"/>
</dbReference>
<evidence type="ECO:0000313" key="1">
    <source>
        <dbReference type="EMBL" id="KAF0932574.1"/>
    </source>
</evidence>
<sequence>MQRCRALIMATTEDELDAREDGECRVHQQGDDGVEGAAPEGGLLEVLHLLLLGEYQLLLLCRHRDLARRQAMAMASASASASAALEELPESVLGFS</sequence>
<evidence type="ECO:0000313" key="2">
    <source>
        <dbReference type="Proteomes" id="UP000479710"/>
    </source>
</evidence>
<name>A0A6G1F6T3_9ORYZ</name>
<protein>
    <submittedName>
        <fullName evidence="1">Uncharacterized protein</fullName>
    </submittedName>
</protein>
<organism evidence="1 2">
    <name type="scientific">Oryza meyeriana var. granulata</name>
    <dbReference type="NCBI Taxonomy" id="110450"/>
    <lineage>
        <taxon>Eukaryota</taxon>
        <taxon>Viridiplantae</taxon>
        <taxon>Streptophyta</taxon>
        <taxon>Embryophyta</taxon>
        <taxon>Tracheophyta</taxon>
        <taxon>Spermatophyta</taxon>
        <taxon>Magnoliopsida</taxon>
        <taxon>Liliopsida</taxon>
        <taxon>Poales</taxon>
        <taxon>Poaceae</taxon>
        <taxon>BOP clade</taxon>
        <taxon>Oryzoideae</taxon>
        <taxon>Oryzeae</taxon>
        <taxon>Oryzinae</taxon>
        <taxon>Oryza</taxon>
        <taxon>Oryza meyeriana</taxon>
    </lineage>
</organism>
<dbReference type="AlphaFoldDB" id="A0A6G1F6T3"/>
<accession>A0A6G1F6T3</accession>